<feature type="domain" description="Transposase IS204/IS1001/IS1096/IS1165 DDE" evidence="1">
    <location>
        <begin position="164"/>
        <end position="420"/>
    </location>
</feature>
<dbReference type="EMBL" id="JAECSB010000045">
    <property type="protein sequence ID" value="MBH5143860.1"/>
    <property type="molecule type" value="Genomic_DNA"/>
</dbReference>
<evidence type="ECO:0000313" key="5">
    <source>
        <dbReference type="Proteomes" id="UP000627573"/>
    </source>
</evidence>
<evidence type="ECO:0000313" key="4">
    <source>
        <dbReference type="EMBL" id="MBH5143860.1"/>
    </source>
</evidence>
<dbReference type="Proteomes" id="UP000627573">
    <property type="component" value="Unassembled WGS sequence"/>
</dbReference>
<reference evidence="3 5" key="1">
    <citation type="submission" date="2020-12" db="EMBL/GenBank/DDBJ databases">
        <title>Draft genome sequence of furan degrading bacterial strain FUR100.</title>
        <authorList>
            <person name="Woiski C."/>
        </authorList>
    </citation>
    <scope>NUCLEOTIDE SEQUENCE [LARGE SCALE GENOMIC DNA]</scope>
    <source>
        <strain evidence="3 5">FUR100</strain>
    </source>
</reference>
<dbReference type="InterPro" id="IPR002560">
    <property type="entry name" value="Transposase_DDE"/>
</dbReference>
<name>A0A8I0ZT49_RHOER</name>
<evidence type="ECO:0000259" key="2">
    <source>
        <dbReference type="Pfam" id="PF14690"/>
    </source>
</evidence>
<comment type="caution">
    <text evidence="3">The sequence shown here is derived from an EMBL/GenBank/DDBJ whole genome shotgun (WGS) entry which is preliminary data.</text>
</comment>
<keyword evidence="5" id="KW-1185">Reference proteome</keyword>
<evidence type="ECO:0000313" key="3">
    <source>
        <dbReference type="EMBL" id="MBH5141849.1"/>
    </source>
</evidence>
<dbReference type="AlphaFoldDB" id="A0A8I0ZT49"/>
<dbReference type="NCBIfam" id="NF033550">
    <property type="entry name" value="transpos_ISL3"/>
    <property type="match status" value="1"/>
</dbReference>
<dbReference type="Pfam" id="PF01610">
    <property type="entry name" value="DDE_Tnp_ISL3"/>
    <property type="match status" value="1"/>
</dbReference>
<dbReference type="RefSeq" id="WP_102999582.1">
    <property type="nucleotide sequence ID" value="NZ_JAECSB010000021.1"/>
</dbReference>
<accession>A0A8I0ZT49</accession>
<dbReference type="PANTHER" id="PTHR33498">
    <property type="entry name" value="TRANSPOSASE FOR INSERTION SEQUENCE ELEMENT IS1557"/>
    <property type="match status" value="1"/>
</dbReference>
<evidence type="ECO:0000259" key="1">
    <source>
        <dbReference type="Pfam" id="PF01610"/>
    </source>
</evidence>
<dbReference type="PANTHER" id="PTHR33498:SF1">
    <property type="entry name" value="TRANSPOSASE FOR INSERTION SEQUENCE ELEMENT IS1557"/>
    <property type="match status" value="1"/>
</dbReference>
<organism evidence="3 5">
    <name type="scientific">Rhodococcus erythropolis</name>
    <name type="common">Arthrobacter picolinophilus</name>
    <dbReference type="NCBI Taxonomy" id="1833"/>
    <lineage>
        <taxon>Bacteria</taxon>
        <taxon>Bacillati</taxon>
        <taxon>Actinomycetota</taxon>
        <taxon>Actinomycetes</taxon>
        <taxon>Mycobacteriales</taxon>
        <taxon>Nocardiaceae</taxon>
        <taxon>Rhodococcus</taxon>
        <taxon>Rhodococcus erythropolis group</taxon>
    </lineage>
</organism>
<feature type="domain" description="Transposase IS204/IS1001/IS1096/IS1165 zinc-finger" evidence="2">
    <location>
        <begin position="44"/>
        <end position="84"/>
    </location>
</feature>
<dbReference type="InterPro" id="IPR047951">
    <property type="entry name" value="Transpos_ISL3"/>
</dbReference>
<sequence>MQPTELVADTICRTVELGVTITGAAIGEAFTHIECRPVVEDPMCPSCGHCGKLRDHVTRTLTDLPVVGHPTRLQVRLPRFVCEQDSCAVSVFRQRIDRVAAPKASTTRRTARWILHCLAVEKMSVSAVAKVLGVSWDVVNSLALSTVHNLVHAQPGHLDKVRVLGVDEHKWKHVRGQGDPSFVTVIVDLTPVIDGAGPARLLDMVAGRSAAALRTWLGARDQAFRDRVKIVSMDGFTGYHRAAKDVLPQARTVMDPFHVVHLAAEKLTVCRQRIQQVTLGHRGRSGDPLYGIKRVLLTRKVLRTDKQKARLEAVFADEQHIDVEVTEHLYQDLVAAYSDPDKRTGKLTMFKTLKRIKSGVPAELAELAQLGRSLWKRRKEILAYFDTGASNGPVEAINGRLEHLRGIALGFRNLDHYILRSLIHSGQLRERINAL</sequence>
<proteinExistence type="predicted"/>
<protein>
    <submittedName>
        <fullName evidence="3">ISL3 family transposase</fullName>
    </submittedName>
</protein>
<dbReference type="InterPro" id="IPR029261">
    <property type="entry name" value="Transposase_Znf"/>
</dbReference>
<gene>
    <name evidence="3" type="ORF">I3517_04375</name>
    <name evidence="4" type="ORF">I3517_14700</name>
</gene>
<dbReference type="Pfam" id="PF14690">
    <property type="entry name" value="Zn_ribbon_ISL3"/>
    <property type="match status" value="1"/>
</dbReference>
<dbReference type="EMBL" id="JAECSB010000021">
    <property type="protein sequence ID" value="MBH5141849.1"/>
    <property type="molecule type" value="Genomic_DNA"/>
</dbReference>